<dbReference type="STRING" id="1537102.L0AU30"/>
<keyword evidence="2" id="KW-0853">WD repeat</keyword>
<dbReference type="KEGG" id="beq:BEWA_019000"/>
<dbReference type="Proteomes" id="UP000031512">
    <property type="component" value="Chromosome 1"/>
</dbReference>
<keyword evidence="4" id="KW-0378">Hydrolase</keyword>
<evidence type="ECO:0000256" key="5">
    <source>
        <dbReference type="ARBA" id="ARBA00038092"/>
    </source>
</evidence>
<dbReference type="OrthoDB" id="273771at2759"/>
<dbReference type="InterPro" id="IPR015943">
    <property type="entry name" value="WD40/YVTN_repeat-like_dom_sf"/>
</dbReference>
<protein>
    <recommendedName>
        <fullName evidence="6">methylated diphthine methylhydrolase</fullName>
        <ecNumber evidence="6">3.1.1.97</ecNumber>
    </recommendedName>
</protein>
<dbReference type="GO" id="GO:0005737">
    <property type="term" value="C:cytoplasm"/>
    <property type="evidence" value="ECO:0007669"/>
    <property type="project" value="TreeGrafter"/>
</dbReference>
<sequence>MKNLELLAELDLCSQPDTIKPFPSDVFPDSVYSGSFLVGTYCYDQRKDERCGSLICFNPRNYIKQKLYHSTNIHEVPTFHEFGLGLPGILSCSWVCRENSAGILCLTSDLKVVQFDAIDGNLNSEYKFEKVSQINLDDESSSVGLSLTPSDIYGKYISITSSNGYVYIVKDDTVINRWKAHDLEVWTSVFDPNNVNVILTGSDDSYIKRFDLRENINNITKVSCHSSGVTTLQFSPNNPNLLYSGGFDKNLFQFDTRNFSTPISTIKTLTSIWYIDFVKYHKTSQLHIAGCYDGAVTYNLVDDEIDIGSSMHYNTGNSLFYYKMNSLGPAINLS</sequence>
<dbReference type="PANTHER" id="PTHR46042">
    <property type="entry name" value="DIPHTHINE METHYLTRANSFERASE"/>
    <property type="match status" value="1"/>
</dbReference>
<dbReference type="RefSeq" id="XP_004828721.1">
    <property type="nucleotide sequence ID" value="XM_004828664.1"/>
</dbReference>
<dbReference type="InterPro" id="IPR036322">
    <property type="entry name" value="WD40_repeat_dom_sf"/>
</dbReference>
<evidence type="ECO:0000256" key="7">
    <source>
        <dbReference type="ARBA" id="ARBA00047551"/>
    </source>
</evidence>
<evidence type="ECO:0000256" key="2">
    <source>
        <dbReference type="ARBA" id="ARBA00022574"/>
    </source>
</evidence>
<dbReference type="Gene3D" id="2.130.10.10">
    <property type="entry name" value="YVTN repeat-like/Quinoprotein amine dehydrogenase"/>
    <property type="match status" value="1"/>
</dbReference>
<dbReference type="eggNOG" id="KOG0280">
    <property type="taxonomic scope" value="Eukaryota"/>
</dbReference>
<evidence type="ECO:0000256" key="4">
    <source>
        <dbReference type="ARBA" id="ARBA00022801"/>
    </source>
</evidence>
<reference evidence="8 9" key="1">
    <citation type="journal article" date="2012" name="BMC Genomics">
        <title>Comparative genomic analysis and phylogenetic position of Theileria equi.</title>
        <authorList>
            <person name="Kappmeyer L.S."/>
            <person name="Thiagarajan M."/>
            <person name="Herndon D.R."/>
            <person name="Ramsay J.D."/>
            <person name="Caler E."/>
            <person name="Djikeng A."/>
            <person name="Gillespie J.J."/>
            <person name="Lau A.O."/>
            <person name="Roalson E.H."/>
            <person name="Silva J.C."/>
            <person name="Silva M.G."/>
            <person name="Suarez C.E."/>
            <person name="Ueti M.W."/>
            <person name="Nene V.M."/>
            <person name="Mealey R.H."/>
            <person name="Knowles D.P."/>
            <person name="Brayton K.A."/>
        </authorList>
    </citation>
    <scope>NUCLEOTIDE SEQUENCE [LARGE SCALE GENOMIC DNA]</scope>
    <source>
        <strain evidence="8 9">WA</strain>
    </source>
</reference>
<evidence type="ECO:0000256" key="3">
    <source>
        <dbReference type="ARBA" id="ARBA00022737"/>
    </source>
</evidence>
<comment type="similarity">
    <text evidence="5">Belongs to the DPH7 family.</text>
</comment>
<dbReference type="InterPro" id="IPR052415">
    <property type="entry name" value="Diphthine_MTase"/>
</dbReference>
<gene>
    <name evidence="8" type="ORF">BEWA_019000</name>
</gene>
<dbReference type="VEuPathDB" id="PiroplasmaDB:BEWA_019000"/>
<evidence type="ECO:0000256" key="1">
    <source>
        <dbReference type="ARBA" id="ARBA00005156"/>
    </source>
</evidence>
<dbReference type="AlphaFoldDB" id="L0AU30"/>
<comment type="catalytic activity">
    <reaction evidence="7">
        <text>diphthine methyl ester-[translation elongation factor 2] + H2O = diphthine-[translation elongation factor 2] + methanol + H(+)</text>
        <dbReference type="Rhea" id="RHEA:42656"/>
        <dbReference type="Rhea" id="RHEA-COMP:10172"/>
        <dbReference type="Rhea" id="RHEA-COMP:10173"/>
        <dbReference type="ChEBI" id="CHEBI:15377"/>
        <dbReference type="ChEBI" id="CHEBI:15378"/>
        <dbReference type="ChEBI" id="CHEBI:17790"/>
        <dbReference type="ChEBI" id="CHEBI:79005"/>
        <dbReference type="ChEBI" id="CHEBI:82696"/>
        <dbReference type="EC" id="3.1.1.97"/>
    </reaction>
</comment>
<evidence type="ECO:0000256" key="6">
    <source>
        <dbReference type="ARBA" id="ARBA00039131"/>
    </source>
</evidence>
<comment type="pathway">
    <text evidence="1">Protein modification; peptidyl-diphthamide biosynthesis.</text>
</comment>
<dbReference type="InterPro" id="IPR001680">
    <property type="entry name" value="WD40_rpt"/>
</dbReference>
<evidence type="ECO:0000313" key="9">
    <source>
        <dbReference type="Proteomes" id="UP000031512"/>
    </source>
</evidence>
<evidence type="ECO:0000313" key="8">
    <source>
        <dbReference type="EMBL" id="AFZ79055.1"/>
    </source>
</evidence>
<proteinExistence type="inferred from homology"/>
<accession>L0AU30</accession>
<dbReference type="GO" id="GO:0017183">
    <property type="term" value="P:protein histidyl modification to diphthamide"/>
    <property type="evidence" value="ECO:0007669"/>
    <property type="project" value="TreeGrafter"/>
</dbReference>
<dbReference type="EC" id="3.1.1.97" evidence="6"/>
<dbReference type="PANTHER" id="PTHR46042:SF1">
    <property type="entry name" value="DIPHTHINE METHYLTRANSFERASE"/>
    <property type="match status" value="1"/>
</dbReference>
<keyword evidence="3" id="KW-0677">Repeat</keyword>
<dbReference type="SUPFAM" id="SSF50978">
    <property type="entry name" value="WD40 repeat-like"/>
    <property type="match status" value="1"/>
</dbReference>
<dbReference type="GO" id="GO:0061685">
    <property type="term" value="F:diphthine methylesterase activity"/>
    <property type="evidence" value="ECO:0007669"/>
    <property type="project" value="UniProtKB-EC"/>
</dbReference>
<dbReference type="SMART" id="SM00320">
    <property type="entry name" value="WD40"/>
    <property type="match status" value="2"/>
</dbReference>
<dbReference type="Pfam" id="PF00400">
    <property type="entry name" value="WD40"/>
    <property type="match status" value="2"/>
</dbReference>
<organism evidence="8 9">
    <name type="scientific">Theileria equi strain WA</name>
    <dbReference type="NCBI Taxonomy" id="1537102"/>
    <lineage>
        <taxon>Eukaryota</taxon>
        <taxon>Sar</taxon>
        <taxon>Alveolata</taxon>
        <taxon>Apicomplexa</taxon>
        <taxon>Aconoidasida</taxon>
        <taxon>Piroplasmida</taxon>
        <taxon>Theileriidae</taxon>
        <taxon>Theileria</taxon>
    </lineage>
</organism>
<dbReference type="GeneID" id="15803814"/>
<name>L0AU30_THEEQ</name>
<dbReference type="EMBL" id="CP001669">
    <property type="protein sequence ID" value="AFZ79055.1"/>
    <property type="molecule type" value="Genomic_DNA"/>
</dbReference>
<keyword evidence="9" id="KW-1185">Reference proteome</keyword>